<evidence type="ECO:0000256" key="1">
    <source>
        <dbReference type="ARBA" id="ARBA00023015"/>
    </source>
</evidence>
<dbReference type="GO" id="GO:0043200">
    <property type="term" value="P:response to amino acid"/>
    <property type="evidence" value="ECO:0007669"/>
    <property type="project" value="TreeGrafter"/>
</dbReference>
<name>A0A9D1E7D5_9FIRM</name>
<dbReference type="InterPro" id="IPR036388">
    <property type="entry name" value="WH-like_DNA-bd_sf"/>
</dbReference>
<feature type="domain" description="HTH asnC-type" evidence="4">
    <location>
        <begin position="1"/>
        <end position="81"/>
    </location>
</feature>
<organism evidence="5 6">
    <name type="scientific">Candidatus Coproplasma avicola</name>
    <dbReference type="NCBI Taxonomy" id="2840744"/>
    <lineage>
        <taxon>Bacteria</taxon>
        <taxon>Bacillati</taxon>
        <taxon>Bacillota</taxon>
        <taxon>Clostridia</taxon>
        <taxon>Eubacteriales</taxon>
        <taxon>Candidatus Coproplasma</taxon>
    </lineage>
</organism>
<reference evidence="5" key="1">
    <citation type="submission" date="2020-10" db="EMBL/GenBank/DDBJ databases">
        <authorList>
            <person name="Gilroy R."/>
        </authorList>
    </citation>
    <scope>NUCLEOTIDE SEQUENCE</scope>
    <source>
        <strain evidence="5">ChiW16-3235</strain>
    </source>
</reference>
<dbReference type="GO" id="GO:0043565">
    <property type="term" value="F:sequence-specific DNA binding"/>
    <property type="evidence" value="ECO:0007669"/>
    <property type="project" value="InterPro"/>
</dbReference>
<dbReference type="SMART" id="SM00344">
    <property type="entry name" value="HTH_ASNC"/>
    <property type="match status" value="1"/>
</dbReference>
<dbReference type="InterPro" id="IPR036390">
    <property type="entry name" value="WH_DNA-bd_sf"/>
</dbReference>
<dbReference type="Pfam" id="PF13412">
    <property type="entry name" value="HTH_24"/>
    <property type="match status" value="1"/>
</dbReference>
<dbReference type="InterPro" id="IPR019887">
    <property type="entry name" value="Tscrpt_reg_AsnC/Lrp_C"/>
</dbReference>
<gene>
    <name evidence="5" type="ORF">IAB94_06365</name>
</gene>
<dbReference type="InterPro" id="IPR019888">
    <property type="entry name" value="Tscrpt_reg_AsnC-like"/>
</dbReference>
<keyword evidence="2" id="KW-0238">DNA-binding</keyword>
<evidence type="ECO:0000313" key="6">
    <source>
        <dbReference type="Proteomes" id="UP000823913"/>
    </source>
</evidence>
<dbReference type="PANTHER" id="PTHR30154:SF34">
    <property type="entry name" value="TRANSCRIPTIONAL REGULATOR AZLB"/>
    <property type="match status" value="1"/>
</dbReference>
<evidence type="ECO:0000256" key="3">
    <source>
        <dbReference type="ARBA" id="ARBA00023163"/>
    </source>
</evidence>
<dbReference type="Gene3D" id="3.30.70.920">
    <property type="match status" value="1"/>
</dbReference>
<reference evidence="5" key="2">
    <citation type="journal article" date="2021" name="PeerJ">
        <title>Extensive microbial diversity within the chicken gut microbiome revealed by metagenomics and culture.</title>
        <authorList>
            <person name="Gilroy R."/>
            <person name="Ravi A."/>
            <person name="Getino M."/>
            <person name="Pursley I."/>
            <person name="Horton D.L."/>
            <person name="Alikhan N.F."/>
            <person name="Baker D."/>
            <person name="Gharbi K."/>
            <person name="Hall N."/>
            <person name="Watson M."/>
            <person name="Adriaenssens E.M."/>
            <person name="Foster-Nyarko E."/>
            <person name="Jarju S."/>
            <person name="Secka A."/>
            <person name="Antonio M."/>
            <person name="Oren A."/>
            <person name="Chaudhuri R.R."/>
            <person name="La Ragione R."/>
            <person name="Hildebrand F."/>
            <person name="Pallen M.J."/>
        </authorList>
    </citation>
    <scope>NUCLEOTIDE SEQUENCE</scope>
    <source>
        <strain evidence="5">ChiW16-3235</strain>
    </source>
</reference>
<dbReference type="PROSITE" id="PS50956">
    <property type="entry name" value="HTH_ASNC_2"/>
    <property type="match status" value="1"/>
</dbReference>
<dbReference type="GO" id="GO:0005829">
    <property type="term" value="C:cytosol"/>
    <property type="evidence" value="ECO:0007669"/>
    <property type="project" value="TreeGrafter"/>
</dbReference>
<protein>
    <submittedName>
        <fullName evidence="5">Lrp/AsnC family transcriptional regulator</fullName>
    </submittedName>
</protein>
<dbReference type="Proteomes" id="UP000823913">
    <property type="component" value="Unassembled WGS sequence"/>
</dbReference>
<dbReference type="AlphaFoldDB" id="A0A9D1E7D5"/>
<evidence type="ECO:0000259" key="4">
    <source>
        <dbReference type="PROSITE" id="PS50956"/>
    </source>
</evidence>
<proteinExistence type="predicted"/>
<dbReference type="InterPro" id="IPR011008">
    <property type="entry name" value="Dimeric_a/b-barrel"/>
</dbReference>
<dbReference type="SUPFAM" id="SSF54909">
    <property type="entry name" value="Dimeric alpha+beta barrel"/>
    <property type="match status" value="1"/>
</dbReference>
<comment type="caution">
    <text evidence="5">The sequence shown here is derived from an EMBL/GenBank/DDBJ whole genome shotgun (WGS) entry which is preliminary data.</text>
</comment>
<dbReference type="PANTHER" id="PTHR30154">
    <property type="entry name" value="LEUCINE-RESPONSIVE REGULATORY PROTEIN"/>
    <property type="match status" value="1"/>
</dbReference>
<evidence type="ECO:0000256" key="2">
    <source>
        <dbReference type="ARBA" id="ARBA00023125"/>
    </source>
</evidence>
<keyword evidence="1" id="KW-0805">Transcription regulation</keyword>
<dbReference type="SUPFAM" id="SSF46785">
    <property type="entry name" value="Winged helix' DNA-binding domain"/>
    <property type="match status" value="1"/>
</dbReference>
<dbReference type="InterPro" id="IPR000485">
    <property type="entry name" value="AsnC-type_HTH_dom"/>
</dbReference>
<dbReference type="Gene3D" id="1.10.10.10">
    <property type="entry name" value="Winged helix-like DNA-binding domain superfamily/Winged helix DNA-binding domain"/>
    <property type="match status" value="1"/>
</dbReference>
<keyword evidence="3" id="KW-0804">Transcription</keyword>
<sequence>MDKTERDIVAILTADSRAGADKIAAMLGISVQEAAKKIKKLETDGVIVKYTAIVNEDAFDEENVEALIEVKVTPQRGSGFDAIAQEIAEHEEVKNLYLMSGAYDLAVIVCGKSLKSISRFVSERISTYDNVLSTATHFILKKYKVEGALMKRDDLAERLSIQP</sequence>
<dbReference type="EMBL" id="DVHK01000130">
    <property type="protein sequence ID" value="HIR67650.1"/>
    <property type="molecule type" value="Genomic_DNA"/>
</dbReference>
<evidence type="ECO:0000313" key="5">
    <source>
        <dbReference type="EMBL" id="HIR67650.1"/>
    </source>
</evidence>
<dbReference type="PRINTS" id="PR00033">
    <property type="entry name" value="HTHASNC"/>
</dbReference>
<accession>A0A9D1E7D5</accession>
<dbReference type="Pfam" id="PF01037">
    <property type="entry name" value="AsnC_trans_reg"/>
    <property type="match status" value="1"/>
</dbReference>